<protein>
    <submittedName>
        <fullName evidence="1">Uncharacterized protein</fullName>
    </submittedName>
</protein>
<reference evidence="1" key="1">
    <citation type="submission" date="2022-10" db="EMBL/GenBank/DDBJ databases">
        <title>Complete Genome of Trichothecium roseum strain YXFP-22015, a Plant Pathogen Isolated from Citrus.</title>
        <authorList>
            <person name="Wang Y."/>
            <person name="Zhu L."/>
        </authorList>
    </citation>
    <scope>NUCLEOTIDE SEQUENCE</scope>
    <source>
        <strain evidence="1">YXFP-22015</strain>
    </source>
</reference>
<proteinExistence type="predicted"/>
<organism evidence="1 2">
    <name type="scientific">Trichothecium roseum</name>
    <dbReference type="NCBI Taxonomy" id="47278"/>
    <lineage>
        <taxon>Eukaryota</taxon>
        <taxon>Fungi</taxon>
        <taxon>Dikarya</taxon>
        <taxon>Ascomycota</taxon>
        <taxon>Pezizomycotina</taxon>
        <taxon>Sordariomycetes</taxon>
        <taxon>Hypocreomycetidae</taxon>
        <taxon>Hypocreales</taxon>
        <taxon>Hypocreales incertae sedis</taxon>
        <taxon>Trichothecium</taxon>
    </lineage>
</organism>
<evidence type="ECO:0000313" key="2">
    <source>
        <dbReference type="Proteomes" id="UP001163324"/>
    </source>
</evidence>
<comment type="caution">
    <text evidence="1">The sequence shown here is derived from an EMBL/GenBank/DDBJ whole genome shotgun (WGS) entry which is preliminary data.</text>
</comment>
<keyword evidence="2" id="KW-1185">Reference proteome</keyword>
<dbReference type="EMBL" id="CM047942">
    <property type="protein sequence ID" value="KAI9902088.1"/>
    <property type="molecule type" value="Genomic_DNA"/>
</dbReference>
<accession>A0ACC0V738</accession>
<sequence>MSALFTIPIAPVGPHVGGSITCTQPQPKVYLLSWSSPPDNRITTPFCRALVSCLDLLEFGGYEPGVVVTTSAIQKFYSNGLDLGHAVETEGFWALLYEVWARFLTFPMPTVSLMNGHTFAGGFMLAICHDYRLAPSPRGLICLNEIVFGAPLKPAMAAIFRPKIPAAAYRTLVLEAKRFNAQEALAAGLVDAVAEKGLEDALKLIEERGLTEKAKSGVYGTIKAEMYNETLRYLRSPGMDQEEDRFQAVQKREEERREFGKVWVEGWKQENAKAKL</sequence>
<gene>
    <name evidence="1" type="ORF">N3K66_003905</name>
</gene>
<dbReference type="Proteomes" id="UP001163324">
    <property type="component" value="Chromosome 3"/>
</dbReference>
<name>A0ACC0V738_9HYPO</name>
<evidence type="ECO:0000313" key="1">
    <source>
        <dbReference type="EMBL" id="KAI9902088.1"/>
    </source>
</evidence>